<reference evidence="2" key="1">
    <citation type="journal article" date="2021" name="PeerJ">
        <title>Extensive microbial diversity within the chicken gut microbiome revealed by metagenomics and culture.</title>
        <authorList>
            <person name="Gilroy R."/>
            <person name="Ravi A."/>
            <person name="Getino M."/>
            <person name="Pursley I."/>
            <person name="Horton D.L."/>
            <person name="Alikhan N.F."/>
            <person name="Baker D."/>
            <person name="Gharbi K."/>
            <person name="Hall N."/>
            <person name="Watson M."/>
            <person name="Adriaenssens E.M."/>
            <person name="Foster-Nyarko E."/>
            <person name="Jarju S."/>
            <person name="Secka A."/>
            <person name="Antonio M."/>
            <person name="Oren A."/>
            <person name="Chaudhuri R.R."/>
            <person name="La Ragione R."/>
            <person name="Hildebrand F."/>
            <person name="Pallen M.J."/>
        </authorList>
    </citation>
    <scope>NUCLEOTIDE SEQUENCE</scope>
    <source>
        <strain evidence="2">687</strain>
    </source>
</reference>
<evidence type="ECO:0000313" key="2">
    <source>
        <dbReference type="EMBL" id="MBU3826359.1"/>
    </source>
</evidence>
<feature type="domain" description="YcaO" evidence="1">
    <location>
        <begin position="60"/>
        <end position="434"/>
    </location>
</feature>
<dbReference type="EMBL" id="JAHLFG010000028">
    <property type="protein sequence ID" value="MBU3826359.1"/>
    <property type="molecule type" value="Genomic_DNA"/>
</dbReference>
<dbReference type="Pfam" id="PF02624">
    <property type="entry name" value="YcaO"/>
    <property type="match status" value="1"/>
</dbReference>
<proteinExistence type="predicted"/>
<dbReference type="InterPro" id="IPR003776">
    <property type="entry name" value="YcaO-like_dom"/>
</dbReference>
<protein>
    <submittedName>
        <fullName evidence="2">YcaO-like family protein</fullName>
    </submittedName>
</protein>
<sequence length="585" mass="65528">MSTTILGKDSPLEETLARLQAKAQELGLQLEEKAILNPLPHLWSLELVEVNFPQVIYSNGKGSSLLAARCSAYGELFERLSTHAYFADYFLGAENAQAPFVHFADEKWTPIPEDSDGTLPTDILNAALRKFYTTNQDISLEDLVDIGSSSYSRGVCSIPFTNARNGEVVYFPINLLDNLYGSNGMSSGNTEYEALAQALSEIIERYVKREIIKKGLALPEIPREILQRYPESYATLEGLQSPQLKVVCYDASLGGRFPVVCAILFNQSNGTCAAAFGAHPMFAVALDRTLTELMQGRSFVDLDDFAEPCFDLTRTGDDTNLESQFIDSTGLLPLQMFKDQADFKFVHWDFAGSTHDAYKALRYMIDKLGFDIYVRAYQQLGVLAYRVIVPGMSEVYPLDDLSYNNLNRAIDFQESLLSLPTAQEDSTTYAAYLEELENSNFDDQELIYPLLGLLPDVGSPWQQLRMGELKCLLALRAQDAESALQYAKWTCNFNEELFSLERLTFYRCLVKTLELKLNPSFKEQDYQEALSKLYGAKTVQAVNDHLQGKAQFNGLQGSDLNLTGFNTQQSLIALFRRLQAYGSVA</sequence>
<evidence type="ECO:0000259" key="1">
    <source>
        <dbReference type="PROSITE" id="PS51664"/>
    </source>
</evidence>
<comment type="caution">
    <text evidence="2">The sequence shown here is derived from an EMBL/GenBank/DDBJ whole genome shotgun (WGS) entry which is preliminary data.</text>
</comment>
<name>A0A9E2KLY5_9GAMM</name>
<gene>
    <name evidence="2" type="ORF">IAA31_02585</name>
</gene>
<organism evidence="2 3">
    <name type="scientific">Candidatus Anaerobiospirillum merdipullorum</name>
    <dbReference type="NCBI Taxonomy" id="2838450"/>
    <lineage>
        <taxon>Bacteria</taxon>
        <taxon>Pseudomonadati</taxon>
        <taxon>Pseudomonadota</taxon>
        <taxon>Gammaproteobacteria</taxon>
        <taxon>Aeromonadales</taxon>
        <taxon>Succinivibrionaceae</taxon>
        <taxon>Anaerobiospirillum</taxon>
    </lineage>
</organism>
<dbReference type="PROSITE" id="PS51664">
    <property type="entry name" value="YCAO"/>
    <property type="match status" value="1"/>
</dbReference>
<dbReference type="Proteomes" id="UP000824150">
    <property type="component" value="Unassembled WGS sequence"/>
</dbReference>
<reference evidence="2" key="2">
    <citation type="submission" date="2021-04" db="EMBL/GenBank/DDBJ databases">
        <authorList>
            <person name="Gilroy R."/>
        </authorList>
    </citation>
    <scope>NUCLEOTIDE SEQUENCE</scope>
    <source>
        <strain evidence="2">687</strain>
    </source>
</reference>
<dbReference type="Pfam" id="PF18381">
    <property type="entry name" value="YcaO_C"/>
    <property type="match status" value="1"/>
</dbReference>
<dbReference type="Gene3D" id="3.30.1330.230">
    <property type="match status" value="1"/>
</dbReference>
<dbReference type="PANTHER" id="PTHR37809">
    <property type="entry name" value="RIBOSOMAL PROTEIN S12 METHYLTHIOTRANSFERASE ACCESSORY FACTOR YCAO"/>
    <property type="match status" value="1"/>
</dbReference>
<dbReference type="NCBIfam" id="TIGR00702">
    <property type="entry name" value="YcaO-type kinase domain"/>
    <property type="match status" value="1"/>
</dbReference>
<dbReference type="PANTHER" id="PTHR37809:SF1">
    <property type="entry name" value="RIBOSOMAL PROTEIN S12 METHYLTHIOTRANSFERASE ACCESSORY FACTOR YCAO"/>
    <property type="match status" value="1"/>
</dbReference>
<dbReference type="InterPro" id="IPR041080">
    <property type="entry name" value="YcaO_C"/>
</dbReference>
<dbReference type="AlphaFoldDB" id="A0A9E2KLY5"/>
<accession>A0A9E2KLY5</accession>
<evidence type="ECO:0000313" key="3">
    <source>
        <dbReference type="Proteomes" id="UP000824150"/>
    </source>
</evidence>